<protein>
    <submittedName>
        <fullName evidence="2 3">Glycosyltransferase</fullName>
    </submittedName>
</protein>
<evidence type="ECO:0000313" key="3">
    <source>
        <dbReference type="EMBL" id="GAM81652.1"/>
    </source>
</evidence>
<dbReference type="InterPro" id="IPR029044">
    <property type="entry name" value="Nucleotide-diphossugar_trans"/>
</dbReference>
<dbReference type="CDD" id="cd00761">
    <property type="entry name" value="Glyco_tranf_GTA_type"/>
    <property type="match status" value="1"/>
</dbReference>
<reference evidence="2 5" key="2">
    <citation type="journal article" date="2017" name="BMC Genomics">
        <title>Comparative and functional genomics of the Lactococcus lactis taxon; insights into evolution and niche adaptation.</title>
        <authorList>
            <person name="Kelleher P."/>
            <person name="Bottacini F."/>
            <person name="Mahony J."/>
            <person name="Kilcawley K.N."/>
            <person name="van Sinderen D."/>
        </authorList>
    </citation>
    <scope>NUCLEOTIDE SEQUENCE [LARGE SCALE GENOMIC DNA]</scope>
    <source>
        <strain evidence="2 5">UC11</strain>
    </source>
</reference>
<gene>
    <name evidence="3" type="ORF">JCM5805K_2776</name>
    <name evidence="2" type="ORF">LLUC11_0200</name>
</gene>
<accession>A0A0B8QX55</accession>
<dbReference type="GO" id="GO:0016740">
    <property type="term" value="F:transferase activity"/>
    <property type="evidence" value="ECO:0007669"/>
    <property type="project" value="UniProtKB-KW"/>
</dbReference>
<reference evidence="3 4" key="1">
    <citation type="submission" date="2015-01" db="EMBL/GenBank/DDBJ databases">
        <title>Lactococcus lactis subsp.lactis JCM 5805 whole genome shotgun sequence.</title>
        <authorList>
            <person name="Fujii T."/>
            <person name="Tomita Y."/>
            <person name="Ikushima S."/>
            <person name="Fujiwara D."/>
        </authorList>
    </citation>
    <scope>NUCLEOTIDE SEQUENCE [LARGE SCALE GENOMIC DNA]</scope>
    <source>
        <strain evidence="3 4">JCM 5805</strain>
    </source>
</reference>
<dbReference type="Pfam" id="PF00535">
    <property type="entry name" value="Glycos_transf_2"/>
    <property type="match status" value="1"/>
</dbReference>
<dbReference type="SUPFAM" id="SSF53448">
    <property type="entry name" value="Nucleotide-diphospho-sugar transferases"/>
    <property type="match status" value="1"/>
</dbReference>
<evidence type="ECO:0000313" key="2">
    <source>
        <dbReference type="EMBL" id="ARE12536.1"/>
    </source>
</evidence>
<dbReference type="Gene3D" id="3.90.550.10">
    <property type="entry name" value="Spore Coat Polysaccharide Biosynthesis Protein SpsA, Chain A"/>
    <property type="match status" value="1"/>
</dbReference>
<dbReference type="PANTHER" id="PTHR22916">
    <property type="entry name" value="GLYCOSYLTRANSFERASE"/>
    <property type="match status" value="1"/>
</dbReference>
<evidence type="ECO:0000259" key="1">
    <source>
        <dbReference type="Pfam" id="PF00535"/>
    </source>
</evidence>
<organism evidence="3 4">
    <name type="scientific">Lactococcus lactis subsp. lactis</name>
    <name type="common">Streptococcus lactis</name>
    <dbReference type="NCBI Taxonomy" id="1360"/>
    <lineage>
        <taxon>Bacteria</taxon>
        <taxon>Bacillati</taxon>
        <taxon>Bacillota</taxon>
        <taxon>Bacilli</taxon>
        <taxon>Lactobacillales</taxon>
        <taxon>Streptococcaceae</taxon>
        <taxon>Lactococcus</taxon>
    </lineage>
</organism>
<dbReference type="Proteomes" id="UP000192067">
    <property type="component" value="Chromosome"/>
</dbReference>
<dbReference type="RefSeq" id="WP_044009728.1">
    <property type="nucleotide sequence ID" value="NZ_BAABQR010000003.1"/>
</dbReference>
<evidence type="ECO:0000313" key="4">
    <source>
        <dbReference type="Proteomes" id="UP000031847"/>
    </source>
</evidence>
<dbReference type="EMBL" id="CP015904">
    <property type="protein sequence ID" value="ARE12536.1"/>
    <property type="molecule type" value="Genomic_DNA"/>
</dbReference>
<dbReference type="EMBL" id="BBSI01000040">
    <property type="protein sequence ID" value="GAM81652.1"/>
    <property type="molecule type" value="Genomic_DNA"/>
</dbReference>
<evidence type="ECO:0000313" key="5">
    <source>
        <dbReference type="Proteomes" id="UP000192067"/>
    </source>
</evidence>
<dbReference type="AlphaFoldDB" id="A0A0B8QX55"/>
<proteinExistence type="predicted"/>
<dbReference type="InterPro" id="IPR001173">
    <property type="entry name" value="Glyco_trans_2-like"/>
</dbReference>
<sequence length="299" mass="34213">MKYTKDYTLSILTPTYNRAYTLDNLYRSLIGQLDKDLTWVVVDDGSTDNTEELISEYIRQNLIKIEYIKQENSGKHIAINSGVNIIATDLTMIVDSDDVLTVDAVKSIKEYWKKADKNNCVGVTFLRGYSETEVIGKKFPKNEMIDNANKVRYNLGISGDKAEVVRTDMLKKYPFPKFNGEKFLSEGILWKQLGSGTKTLFINEIIYITEYLSDGLTNSGRKLLIKNPLGAGLNAKLAMTKEFSFKMRLQNTLLYTAYGFFAKKKLSEIVHESGQSGLVITNLLFGWLIYRYWKNKYKL</sequence>
<name>A0A0B8QX55_LACLL</name>
<feature type="domain" description="Glycosyltransferase 2-like" evidence="1">
    <location>
        <begin position="10"/>
        <end position="171"/>
    </location>
</feature>
<dbReference type="Proteomes" id="UP000031847">
    <property type="component" value="Unassembled WGS sequence"/>
</dbReference>
<keyword evidence="3" id="KW-0808">Transferase</keyword>